<keyword evidence="2" id="KW-1133">Transmembrane helix</keyword>
<dbReference type="GO" id="GO:0042834">
    <property type="term" value="F:peptidoglycan binding"/>
    <property type="evidence" value="ECO:0007669"/>
    <property type="project" value="InterPro"/>
</dbReference>
<feature type="region of interest" description="Disordered" evidence="1">
    <location>
        <begin position="1"/>
        <end position="55"/>
    </location>
</feature>
<dbReference type="EMBL" id="CP016020">
    <property type="protein sequence ID" value="APH04227.1"/>
    <property type="molecule type" value="Genomic_DNA"/>
</dbReference>
<keyword evidence="2" id="KW-0472">Membrane</keyword>
<dbReference type="Gene3D" id="3.30.70.1070">
    <property type="entry name" value="Sporulation related repeat"/>
    <property type="match status" value="1"/>
</dbReference>
<feature type="compositionally biased region" description="Basic and acidic residues" evidence="1">
    <location>
        <begin position="1"/>
        <end position="19"/>
    </location>
</feature>
<dbReference type="SUPFAM" id="SSF110997">
    <property type="entry name" value="Sporulation related repeat"/>
    <property type="match status" value="1"/>
</dbReference>
<dbReference type="RefSeq" id="WP_072579020.1">
    <property type="nucleotide sequence ID" value="NZ_CP016020.1"/>
</dbReference>
<evidence type="ECO:0000256" key="2">
    <source>
        <dbReference type="SAM" id="Phobius"/>
    </source>
</evidence>
<keyword evidence="2" id="KW-0812">Transmembrane</keyword>
<feature type="compositionally biased region" description="Basic and acidic residues" evidence="1">
    <location>
        <begin position="161"/>
        <end position="172"/>
    </location>
</feature>
<proteinExistence type="predicted"/>
<feature type="region of interest" description="Disordered" evidence="1">
    <location>
        <begin position="142"/>
        <end position="177"/>
    </location>
</feature>
<sequence>MDKQNVDHVKIKINGKDRPVSQSNANVEELPVSTWDEKRQAENEVASAKQPIEEEDEFPWLLPEEESIFKEDPKVVTPTKWKNKKHSNQTVTPYIYPKKNKKAISLGFPLKKMVSILFLAVGVGIGFGYIALHLMSNEDMPATATPLTQNQEPSDNASEQAENKEGATKEEAPAASTSSATLEVYAVQGGIFSTNEGATTVRSSIQSKGLASTTLEQNENFTVIAGLGKEKAETDYLNEEYKQEGFTEFWGGKQLTVNIHTSHEPEKWSAILYELSSHAAASIKGKNVGEETLATIENSIKQLHVSEEEKSSREKLLQSVEEIRTKEGWKAQQSLLDVVQSLYK</sequence>
<reference evidence="3 4" key="1">
    <citation type="journal article" date="2016" name="Sci. Rep.">
        <title>Complete genome sequence and transcriptomic analysis of a novel marine strain Bacillus weihaiensis reveals the mechanism of brown algae degradation.</title>
        <authorList>
            <person name="Zhu Y."/>
            <person name="Chen P."/>
            <person name="Bao Y."/>
            <person name="Men Y."/>
            <person name="Zeng Y."/>
            <person name="Yang J."/>
            <person name="Sun J."/>
            <person name="Sun Y."/>
        </authorList>
    </citation>
    <scope>NUCLEOTIDE SEQUENCE [LARGE SCALE GENOMIC DNA]</scope>
    <source>
        <strain evidence="3 4">Alg07</strain>
    </source>
</reference>
<protein>
    <recommendedName>
        <fullName evidence="5">Stage II sporulation protein B</fullName>
    </recommendedName>
</protein>
<feature type="transmembrane region" description="Helical" evidence="2">
    <location>
        <begin position="114"/>
        <end position="135"/>
    </location>
</feature>
<evidence type="ECO:0000313" key="4">
    <source>
        <dbReference type="Proteomes" id="UP000181936"/>
    </source>
</evidence>
<dbReference type="STRING" id="1547283.A9C19_05430"/>
<evidence type="ECO:0008006" key="5">
    <source>
        <dbReference type="Google" id="ProtNLM"/>
    </source>
</evidence>
<keyword evidence="4" id="KW-1185">Reference proteome</keyword>
<feature type="compositionally biased region" description="Polar residues" evidence="1">
    <location>
        <begin position="145"/>
        <end position="160"/>
    </location>
</feature>
<dbReference type="KEGG" id="bwh:A9C19_05430"/>
<dbReference type="InterPro" id="IPR036680">
    <property type="entry name" value="SPOR-like_sf"/>
</dbReference>
<name>A0A1L3MPF6_9BACI</name>
<accession>A0A1L3MPF6</accession>
<gene>
    <name evidence="3" type="ORF">A9C19_05430</name>
</gene>
<dbReference type="OrthoDB" id="2938787at2"/>
<dbReference type="AlphaFoldDB" id="A0A1L3MPF6"/>
<dbReference type="Proteomes" id="UP000181936">
    <property type="component" value="Chromosome"/>
</dbReference>
<evidence type="ECO:0000313" key="3">
    <source>
        <dbReference type="EMBL" id="APH04227.1"/>
    </source>
</evidence>
<organism evidence="3 4">
    <name type="scientific">Bacillus weihaiensis</name>
    <dbReference type="NCBI Taxonomy" id="1547283"/>
    <lineage>
        <taxon>Bacteria</taxon>
        <taxon>Bacillati</taxon>
        <taxon>Bacillota</taxon>
        <taxon>Bacilli</taxon>
        <taxon>Bacillales</taxon>
        <taxon>Bacillaceae</taxon>
        <taxon>Bacillus</taxon>
    </lineage>
</organism>
<evidence type="ECO:0000256" key="1">
    <source>
        <dbReference type="SAM" id="MobiDB-lite"/>
    </source>
</evidence>